<organism evidence="1 2">
    <name type="scientific">Kluyvera intermedia</name>
    <name type="common">Enterobacter intermedius</name>
    <dbReference type="NCBI Taxonomy" id="61648"/>
    <lineage>
        <taxon>Bacteria</taxon>
        <taxon>Pseudomonadati</taxon>
        <taxon>Pseudomonadota</taxon>
        <taxon>Gammaproteobacteria</taxon>
        <taxon>Enterobacterales</taxon>
        <taxon>Enterobacteriaceae</taxon>
        <taxon>Kluyvera</taxon>
    </lineage>
</organism>
<dbReference type="Proteomes" id="UP000867740">
    <property type="component" value="Unassembled WGS sequence"/>
</dbReference>
<comment type="caution">
    <text evidence="1">The sequence shown here is derived from an EMBL/GenBank/DDBJ whole genome shotgun (WGS) entry which is preliminary data.</text>
</comment>
<protein>
    <submittedName>
        <fullName evidence="1">Phage tail protein</fullName>
    </submittedName>
</protein>
<gene>
    <name evidence="1" type="ORF">I8531_004127</name>
</gene>
<name>A0A9P3WHE0_KLUIN</name>
<dbReference type="EMBL" id="DACSUM010000041">
    <property type="protein sequence ID" value="HAT3583777.1"/>
    <property type="molecule type" value="Genomic_DNA"/>
</dbReference>
<accession>A0A9P3WHE0</accession>
<dbReference type="Pfam" id="PF06995">
    <property type="entry name" value="Phage_P2_GpU"/>
    <property type="match status" value="1"/>
</dbReference>
<reference evidence="1" key="2">
    <citation type="submission" date="2020-10" db="EMBL/GenBank/DDBJ databases">
        <authorList>
            <consortium name="NCBI Pathogen Detection Project"/>
        </authorList>
    </citation>
    <scope>NUCLEOTIDE SEQUENCE</scope>
    <source>
        <strain evidence="1">CAVp300</strain>
    </source>
</reference>
<evidence type="ECO:0000313" key="1">
    <source>
        <dbReference type="EMBL" id="HAT3583777.1"/>
    </source>
</evidence>
<evidence type="ECO:0000313" key="2">
    <source>
        <dbReference type="Proteomes" id="UP000867740"/>
    </source>
</evidence>
<dbReference type="InterPro" id="IPR009734">
    <property type="entry name" value="Myoviridae_GpU"/>
</dbReference>
<proteinExistence type="predicted"/>
<reference evidence="1" key="1">
    <citation type="journal article" date="2018" name="Genome Biol.">
        <title>SKESA: strategic k-mer extension for scrupulous assemblies.</title>
        <authorList>
            <person name="Souvorov A."/>
            <person name="Agarwala R."/>
            <person name="Lipman D.J."/>
        </authorList>
    </citation>
    <scope>NUCLEOTIDE SEQUENCE</scope>
    <source>
        <strain evidence="1">CAVp300</strain>
    </source>
</reference>
<dbReference type="AlphaFoldDB" id="A0A9P3WHE0"/>
<dbReference type="PIRSF" id="PIRSF029208">
    <property type="entry name" value="Phage_tail_GPU"/>
    <property type="match status" value="1"/>
</dbReference>
<dbReference type="InterPro" id="IPR016912">
    <property type="entry name" value="Phage_P2_GpU"/>
</dbReference>
<sequence length="158" mass="17152">MLLALGLFVFMRQTLPFQSMQRDAEYRWPSNARVGKRDAFQFLGVGEEKITLSGELYPELTGGHLSLTALRLMAEGGKAWPLLSGAGMIYGMFVINSISDTGTVFFSDGSPRKISFTLTLTRVDESLAAVYGDLSEQAETLVGNAKDSAMKLTSTLGV</sequence>
<dbReference type="RefSeq" id="WP_047369186.1">
    <property type="nucleotide sequence ID" value="NZ_CABMNU010000005.1"/>
</dbReference>